<name>A0ABN9M0K1_9NEOB</name>
<dbReference type="EMBL" id="CAUEEQ010035258">
    <property type="protein sequence ID" value="CAJ0952639.1"/>
    <property type="molecule type" value="Genomic_DNA"/>
</dbReference>
<accession>A0ABN9M0K1</accession>
<evidence type="ECO:0000313" key="5">
    <source>
        <dbReference type="Proteomes" id="UP001176940"/>
    </source>
</evidence>
<evidence type="ECO:0000256" key="1">
    <source>
        <dbReference type="SAM" id="MobiDB-lite"/>
    </source>
</evidence>
<dbReference type="Pfam" id="PF20470">
    <property type="entry name" value="HTH_61"/>
    <property type="match status" value="1"/>
</dbReference>
<feature type="non-terminal residue" evidence="4">
    <location>
        <position position="450"/>
    </location>
</feature>
<evidence type="ECO:0000259" key="2">
    <source>
        <dbReference type="Pfam" id="PF20470"/>
    </source>
</evidence>
<keyword evidence="5" id="KW-1185">Reference proteome</keyword>
<feature type="non-terminal residue" evidence="4">
    <location>
        <position position="1"/>
    </location>
</feature>
<feature type="domain" description="POLQ-like helical" evidence="3">
    <location>
        <begin position="252"/>
        <end position="278"/>
    </location>
</feature>
<reference evidence="4" key="1">
    <citation type="submission" date="2023-07" db="EMBL/GenBank/DDBJ databases">
        <authorList>
            <person name="Stuckert A."/>
        </authorList>
    </citation>
    <scope>NUCLEOTIDE SEQUENCE</scope>
</reference>
<comment type="caution">
    <text evidence="4">The sequence shown here is derived from an EMBL/GenBank/DDBJ whole genome shotgun (WGS) entry which is preliminary data.</text>
</comment>
<feature type="domain" description="DNA polymerase theta-like helix-turn-helix" evidence="2">
    <location>
        <begin position="1"/>
        <end position="55"/>
    </location>
</feature>
<dbReference type="InterPro" id="IPR046931">
    <property type="entry name" value="HTH_61"/>
</dbReference>
<dbReference type="Pfam" id="PF21099">
    <property type="entry name" value="POLQ_helical"/>
    <property type="match status" value="2"/>
</dbReference>
<gene>
    <name evidence="4" type="ORF">RIMI_LOCUS13958525</name>
</gene>
<dbReference type="InterPro" id="IPR048960">
    <property type="entry name" value="POLQ-like_helical"/>
</dbReference>
<feature type="domain" description="POLQ-like helical" evidence="3">
    <location>
        <begin position="85"/>
        <end position="222"/>
    </location>
</feature>
<feature type="compositionally biased region" description="Low complexity" evidence="1">
    <location>
        <begin position="395"/>
        <end position="412"/>
    </location>
</feature>
<dbReference type="Gene3D" id="1.10.3380.20">
    <property type="match status" value="1"/>
</dbReference>
<evidence type="ECO:0000259" key="3">
    <source>
        <dbReference type="Pfam" id="PF21099"/>
    </source>
</evidence>
<sequence>IVVGGVADTPEDMRIYASCTLLAASLREEDGDSERQDHGAIEACVDWLLRNEFIQMVEEERHGEKAEVYRPTKLGSATLSSSLSPSEALGIFADLQRAMKGFVLENDLHILYLVTPVYEEWATIDWYQFFCLWEKLSVSMKRVAELVGIEEGFLARSVNGKIVAKTDRQHRQIAIHKRFYTSLVLLDLISEVPLSDLTKKYGCSRGQLQSLQQSAATYAGELRRCSRADIVITRHGAQILSVLLPCLVLPSAGMVTVFSNRLGWHNMELLLSQFQSRLTFGVQRELCDLVRLDLLNAQRARALYNAGLITVSVLARGNVSDVETALKNAVPFKSTRRAVDEDEEAAQERRAARCIWISGKKGLTEREAAELIVEEARKLLKEDLALMGIRWSPDTTLESGSSLDTSSESSTEQQEKPPTSDINPSLNTESAAPDRRRPETADNAQSSRAT</sequence>
<dbReference type="SUPFAM" id="SSF158702">
    <property type="entry name" value="Sec63 N-terminal domain-like"/>
    <property type="match status" value="2"/>
</dbReference>
<organism evidence="4 5">
    <name type="scientific">Ranitomeya imitator</name>
    <name type="common">mimic poison frog</name>
    <dbReference type="NCBI Taxonomy" id="111125"/>
    <lineage>
        <taxon>Eukaryota</taxon>
        <taxon>Metazoa</taxon>
        <taxon>Chordata</taxon>
        <taxon>Craniata</taxon>
        <taxon>Vertebrata</taxon>
        <taxon>Euteleostomi</taxon>
        <taxon>Amphibia</taxon>
        <taxon>Batrachia</taxon>
        <taxon>Anura</taxon>
        <taxon>Neobatrachia</taxon>
        <taxon>Hyloidea</taxon>
        <taxon>Dendrobatidae</taxon>
        <taxon>Dendrobatinae</taxon>
        <taxon>Ranitomeya</taxon>
    </lineage>
</organism>
<evidence type="ECO:0000313" key="4">
    <source>
        <dbReference type="EMBL" id="CAJ0952639.1"/>
    </source>
</evidence>
<dbReference type="Proteomes" id="UP001176940">
    <property type="component" value="Unassembled WGS sequence"/>
</dbReference>
<dbReference type="PANTHER" id="PTHR10133:SF62">
    <property type="entry name" value="DNA POLYMERASE THETA"/>
    <property type="match status" value="1"/>
</dbReference>
<feature type="region of interest" description="Disordered" evidence="1">
    <location>
        <begin position="395"/>
        <end position="450"/>
    </location>
</feature>
<proteinExistence type="predicted"/>
<dbReference type="InterPro" id="IPR002298">
    <property type="entry name" value="DNA_polymerase_A"/>
</dbReference>
<dbReference type="PANTHER" id="PTHR10133">
    <property type="entry name" value="DNA POLYMERASE I"/>
    <property type="match status" value="1"/>
</dbReference>
<protein>
    <submittedName>
        <fullName evidence="4">Uncharacterized protein</fullName>
    </submittedName>
</protein>
<feature type="compositionally biased region" description="Polar residues" evidence="1">
    <location>
        <begin position="416"/>
        <end position="430"/>
    </location>
</feature>